<gene>
    <name evidence="1" type="ORF">C3L50_13210</name>
</gene>
<dbReference type="RefSeq" id="WP_103806648.1">
    <property type="nucleotide sequence ID" value="NZ_PQVG01000007.1"/>
</dbReference>
<accession>A0A2S5A6Q0</accession>
<dbReference type="EMBL" id="PQVG01000007">
    <property type="protein sequence ID" value="POY38215.1"/>
    <property type="molecule type" value="Genomic_DNA"/>
</dbReference>
<comment type="caution">
    <text evidence="1">The sequence shown here is derived from an EMBL/GenBank/DDBJ whole genome shotgun (WGS) entry which is preliminary data.</text>
</comment>
<protein>
    <recommendedName>
        <fullName evidence="3">Cell wall anchor protein</fullName>
    </recommendedName>
</protein>
<dbReference type="AlphaFoldDB" id="A0A2S5A6Q0"/>
<evidence type="ECO:0000313" key="2">
    <source>
        <dbReference type="Proteomes" id="UP000237310"/>
    </source>
</evidence>
<keyword evidence="2" id="KW-1185">Reference proteome</keyword>
<sequence length="300" mass="31673">MKKIITKSKNIILCVFVVSFLLLNNYNICAQVGIGTTTPNSTFEVNGSMSQSVTTVTSNATLDETESVIICNNGSTPITITLPTAVGIDGRIYTIKRDDSSTKNVTIATTSSQMIDGMATLLLTNSKEAVTLISNGADWKKLSSNDSNNVQYPMGEINYFDPGTGTTVTISSVSDGSTNLVKCEPATTLSAGAMEFDNGGSNNGRLRYTGSITKSFHVTCTISVVAASSSTDQFIFGIAKNGVVIPSSKVIQKLGNGNDTQSTTLHVLATLATNDYLELYMGDYTSADNAKVKSLTLSAL</sequence>
<dbReference type="Proteomes" id="UP000237310">
    <property type="component" value="Unassembled WGS sequence"/>
</dbReference>
<proteinExistence type="predicted"/>
<evidence type="ECO:0000313" key="1">
    <source>
        <dbReference type="EMBL" id="POY38215.1"/>
    </source>
</evidence>
<organism evidence="1 2">
    <name type="scientific">Flavobacterium alvei</name>
    <dbReference type="NCBI Taxonomy" id="2080416"/>
    <lineage>
        <taxon>Bacteria</taxon>
        <taxon>Pseudomonadati</taxon>
        <taxon>Bacteroidota</taxon>
        <taxon>Flavobacteriia</taxon>
        <taxon>Flavobacteriales</taxon>
        <taxon>Flavobacteriaceae</taxon>
        <taxon>Flavobacterium</taxon>
    </lineage>
</organism>
<name>A0A2S5A6Q0_9FLAO</name>
<reference evidence="1 2" key="1">
    <citation type="submission" date="2018-01" db="EMBL/GenBank/DDBJ databases">
        <authorList>
            <person name="Gaut B.S."/>
            <person name="Morton B.R."/>
            <person name="Clegg M.T."/>
            <person name="Duvall M.R."/>
        </authorList>
    </citation>
    <scope>NUCLEOTIDE SEQUENCE [LARGE SCALE GENOMIC DNA]</scope>
    <source>
        <strain evidence="1 2">HR-AY</strain>
    </source>
</reference>
<evidence type="ECO:0008006" key="3">
    <source>
        <dbReference type="Google" id="ProtNLM"/>
    </source>
</evidence>
<dbReference type="OrthoDB" id="581140at2"/>